<dbReference type="PANTHER" id="PTHR10159:SF529">
    <property type="entry name" value="TYROSINE-PROTEIN PHOSPHATASE DOMAIN-CONTAINING PROTEIN"/>
    <property type="match status" value="1"/>
</dbReference>
<dbReference type="SMART" id="SM00195">
    <property type="entry name" value="DSPc"/>
    <property type="match status" value="1"/>
</dbReference>
<dbReference type="EC" id="3.1.3.48" evidence="2"/>
<comment type="similarity">
    <text evidence="1">Belongs to the protein-tyrosine phosphatase family. Non-receptor class dual specificity subfamily.</text>
</comment>
<dbReference type="InterPro" id="IPR000387">
    <property type="entry name" value="Tyr_Pase_dom"/>
</dbReference>
<keyword evidence="3" id="KW-0378">Hydrolase</keyword>
<dbReference type="InterPro" id="IPR020422">
    <property type="entry name" value="TYR_PHOSPHATASE_DUAL_dom"/>
</dbReference>
<dbReference type="Proteomes" id="UP001175271">
    <property type="component" value="Unassembled WGS sequence"/>
</dbReference>
<evidence type="ECO:0000313" key="8">
    <source>
        <dbReference type="Proteomes" id="UP001175271"/>
    </source>
</evidence>
<accession>A0AA39GVN1</accession>
<gene>
    <name evidence="7" type="ORF">QR680_000717</name>
</gene>
<dbReference type="PANTHER" id="PTHR10159">
    <property type="entry name" value="DUAL SPECIFICITY PROTEIN PHOSPHATASE"/>
    <property type="match status" value="1"/>
</dbReference>
<dbReference type="PROSITE" id="PS50056">
    <property type="entry name" value="TYR_PHOSPHATASE_2"/>
    <property type="match status" value="1"/>
</dbReference>
<evidence type="ECO:0000256" key="2">
    <source>
        <dbReference type="ARBA" id="ARBA00013064"/>
    </source>
</evidence>
<evidence type="ECO:0000256" key="5">
    <source>
        <dbReference type="SAM" id="MobiDB-lite"/>
    </source>
</evidence>
<dbReference type="GO" id="GO:0043409">
    <property type="term" value="P:negative regulation of MAPK cascade"/>
    <property type="evidence" value="ECO:0007669"/>
    <property type="project" value="TreeGrafter"/>
</dbReference>
<organism evidence="7 8">
    <name type="scientific">Steinernema hermaphroditum</name>
    <dbReference type="NCBI Taxonomy" id="289476"/>
    <lineage>
        <taxon>Eukaryota</taxon>
        <taxon>Metazoa</taxon>
        <taxon>Ecdysozoa</taxon>
        <taxon>Nematoda</taxon>
        <taxon>Chromadorea</taxon>
        <taxon>Rhabditida</taxon>
        <taxon>Tylenchina</taxon>
        <taxon>Panagrolaimomorpha</taxon>
        <taxon>Strongyloidoidea</taxon>
        <taxon>Steinernematidae</taxon>
        <taxon>Steinernema</taxon>
    </lineage>
</organism>
<keyword evidence="4" id="KW-0904">Protein phosphatase</keyword>
<feature type="compositionally biased region" description="Low complexity" evidence="5">
    <location>
        <begin position="98"/>
        <end position="115"/>
    </location>
</feature>
<dbReference type="GO" id="GO:0004725">
    <property type="term" value="F:protein tyrosine phosphatase activity"/>
    <property type="evidence" value="ECO:0007669"/>
    <property type="project" value="UniProtKB-EC"/>
</dbReference>
<sequence length="432" mass="48764">MMSKKNIYMMAALPPNCVDHTESRCRRQKANRDRSKSVNPPEKQRQSKQEKEEMSPTMRRTVPSLAHGRHLNMSDPNKNKKIGIDILDEIARRESRQSRNSVSSTGSGSTVDSGQLNLHLQKRDSRSSITGAPPGRRVSLDSTELFRKRSTSSFSSTASDYTSKNSRVVQVLQNSEHRSRSNADLLAIKDVKSVEENGDENKSNGVHMSTSPQPPLKRSESLSSPTTPARRPRSQYIGDTVWQVDDSVFCGGMESVMNQNLLCRLQVEYIVDLTGLDEENMPRNRRTECPCLCARKTPHSRMTMAISIREDDGPNQPRQDFISFFEDFTQLISRAKSCNKCVLVHSVKGRNRAPAFIAAYLMHNKHITRVQAVAKVGEMMSRMRPGLQISDTLQRALMRWQTVLGIRSNDTSNSLEQQLAVPLFTVKRTAWT</sequence>
<dbReference type="InterPro" id="IPR000340">
    <property type="entry name" value="Dual-sp_phosphatase_cat-dom"/>
</dbReference>
<evidence type="ECO:0000256" key="1">
    <source>
        <dbReference type="ARBA" id="ARBA00008601"/>
    </source>
</evidence>
<evidence type="ECO:0000256" key="4">
    <source>
        <dbReference type="ARBA" id="ARBA00022912"/>
    </source>
</evidence>
<feature type="compositionally biased region" description="Low complexity" evidence="5">
    <location>
        <begin position="151"/>
        <end position="163"/>
    </location>
</feature>
<reference evidence="7" key="1">
    <citation type="submission" date="2023-06" db="EMBL/GenBank/DDBJ databases">
        <title>Genomic analysis of the entomopathogenic nematode Steinernema hermaphroditum.</title>
        <authorList>
            <person name="Schwarz E.M."/>
            <person name="Heppert J.K."/>
            <person name="Baniya A."/>
            <person name="Schwartz H.T."/>
            <person name="Tan C.-H."/>
            <person name="Antoshechkin I."/>
            <person name="Sternberg P.W."/>
            <person name="Goodrich-Blair H."/>
            <person name="Dillman A.R."/>
        </authorList>
    </citation>
    <scope>NUCLEOTIDE SEQUENCE</scope>
    <source>
        <strain evidence="7">PS9179</strain>
        <tissue evidence="7">Whole animal</tissue>
    </source>
</reference>
<dbReference type="CDD" id="cd14498">
    <property type="entry name" value="DSP"/>
    <property type="match status" value="1"/>
</dbReference>
<feature type="compositionally biased region" description="Basic and acidic residues" evidence="5">
    <location>
        <begin position="19"/>
        <end position="54"/>
    </location>
</feature>
<dbReference type="GO" id="GO:0005737">
    <property type="term" value="C:cytoplasm"/>
    <property type="evidence" value="ECO:0007669"/>
    <property type="project" value="TreeGrafter"/>
</dbReference>
<dbReference type="Gene3D" id="3.90.190.10">
    <property type="entry name" value="Protein tyrosine phosphatase superfamily"/>
    <property type="match status" value="1"/>
</dbReference>
<protein>
    <recommendedName>
        <fullName evidence="2">protein-tyrosine-phosphatase</fullName>
        <ecNumber evidence="2">3.1.3.48</ecNumber>
    </recommendedName>
</protein>
<dbReference type="AlphaFoldDB" id="A0AA39GVN1"/>
<dbReference type="EMBL" id="JAUCMV010000005">
    <property type="protein sequence ID" value="KAK0394405.1"/>
    <property type="molecule type" value="Genomic_DNA"/>
</dbReference>
<feature type="region of interest" description="Disordered" evidence="5">
    <location>
        <begin position="195"/>
        <end position="233"/>
    </location>
</feature>
<comment type="caution">
    <text evidence="7">The sequence shown here is derived from an EMBL/GenBank/DDBJ whole genome shotgun (WGS) entry which is preliminary data.</text>
</comment>
<feature type="region of interest" description="Disordered" evidence="5">
    <location>
        <begin position="18"/>
        <end position="165"/>
    </location>
</feature>
<evidence type="ECO:0000313" key="7">
    <source>
        <dbReference type="EMBL" id="KAK0394405.1"/>
    </source>
</evidence>
<dbReference type="Pfam" id="PF00782">
    <property type="entry name" value="DSPc"/>
    <property type="match status" value="1"/>
</dbReference>
<feature type="domain" description="Tyrosine specific protein phosphatases" evidence="6">
    <location>
        <begin position="319"/>
        <end position="395"/>
    </location>
</feature>
<evidence type="ECO:0000256" key="3">
    <source>
        <dbReference type="ARBA" id="ARBA00022801"/>
    </source>
</evidence>
<name>A0AA39GVN1_9BILA</name>
<dbReference type="SUPFAM" id="SSF52799">
    <property type="entry name" value="(Phosphotyrosine protein) phosphatases II"/>
    <property type="match status" value="1"/>
</dbReference>
<proteinExistence type="inferred from homology"/>
<evidence type="ECO:0000259" key="6">
    <source>
        <dbReference type="PROSITE" id="PS50056"/>
    </source>
</evidence>
<dbReference type="InterPro" id="IPR029021">
    <property type="entry name" value="Prot-tyrosine_phosphatase-like"/>
</dbReference>
<keyword evidence="8" id="KW-1185">Reference proteome</keyword>